<organism evidence="2 3">
    <name type="scientific">Azospirillum melinis</name>
    <dbReference type="NCBI Taxonomy" id="328839"/>
    <lineage>
        <taxon>Bacteria</taxon>
        <taxon>Pseudomonadati</taxon>
        <taxon>Pseudomonadota</taxon>
        <taxon>Alphaproteobacteria</taxon>
        <taxon>Rhodospirillales</taxon>
        <taxon>Azospirillaceae</taxon>
        <taxon>Azospirillum</taxon>
    </lineage>
</organism>
<proteinExistence type="predicted"/>
<sequence>MVTIFEHRRSNRHDRSLPTPPPAVFPTFGKARPHIARDVVFAKPLRLYTAMAGSRSLFGLVPVSSQHINKRPP</sequence>
<evidence type="ECO:0000313" key="2">
    <source>
        <dbReference type="EMBL" id="NUB00875.1"/>
    </source>
</evidence>
<dbReference type="RefSeq" id="WP_174471996.1">
    <property type="nucleotide sequence ID" value="NZ_JAGINN010000001.1"/>
</dbReference>
<reference evidence="2 3" key="1">
    <citation type="submission" date="2019-10" db="EMBL/GenBank/DDBJ databases">
        <title>Genome sequence of Azospirillum melinis.</title>
        <authorList>
            <person name="Ambrosini A."/>
            <person name="Sant'Anna F.H."/>
            <person name="Cassan F.D."/>
            <person name="Souza E.M."/>
            <person name="Passaglia L.M.P."/>
        </authorList>
    </citation>
    <scope>NUCLEOTIDE SEQUENCE [LARGE SCALE GENOMIC DNA]</scope>
    <source>
        <strain evidence="2 3">TMCY0552</strain>
    </source>
</reference>
<feature type="compositionally biased region" description="Basic and acidic residues" evidence="1">
    <location>
        <begin position="1"/>
        <end position="16"/>
    </location>
</feature>
<name>A0ABX2KB84_9PROT</name>
<keyword evidence="3" id="KW-1185">Reference proteome</keyword>
<accession>A0ABX2KB84</accession>
<gene>
    <name evidence="2" type="ORF">GBZ48_16470</name>
</gene>
<evidence type="ECO:0000256" key="1">
    <source>
        <dbReference type="SAM" id="MobiDB-lite"/>
    </source>
</evidence>
<comment type="caution">
    <text evidence="2">The sequence shown here is derived from an EMBL/GenBank/DDBJ whole genome shotgun (WGS) entry which is preliminary data.</text>
</comment>
<feature type="region of interest" description="Disordered" evidence="1">
    <location>
        <begin position="1"/>
        <end position="22"/>
    </location>
</feature>
<dbReference type="Proteomes" id="UP000605086">
    <property type="component" value="Unassembled WGS sequence"/>
</dbReference>
<evidence type="ECO:0000313" key="3">
    <source>
        <dbReference type="Proteomes" id="UP000605086"/>
    </source>
</evidence>
<dbReference type="EMBL" id="WHOS01000019">
    <property type="protein sequence ID" value="NUB00875.1"/>
    <property type="molecule type" value="Genomic_DNA"/>
</dbReference>
<protein>
    <submittedName>
        <fullName evidence="2">Uncharacterized protein</fullName>
    </submittedName>
</protein>